<dbReference type="InterPro" id="IPR021229">
    <property type="entry name" value="DUF2800"/>
</dbReference>
<evidence type="ECO:0000313" key="1">
    <source>
        <dbReference type="EMBL" id="BAE50740.1"/>
    </source>
</evidence>
<dbReference type="Pfam" id="PF10926">
    <property type="entry name" value="DUF2800"/>
    <property type="match status" value="1"/>
</dbReference>
<dbReference type="AlphaFoldDB" id="Q2W5Y5"/>
<protein>
    <recommendedName>
        <fullName evidence="3">DUF2800 domain-containing protein</fullName>
    </recommendedName>
</protein>
<keyword evidence="2" id="KW-1185">Reference proteome</keyword>
<accession>Q2W5Y5</accession>
<reference evidence="1 2" key="1">
    <citation type="journal article" date="2005" name="DNA Res.">
        <title>Complete genome sequence of the facultative anaerobic magnetotactic bacterium Magnetospirillum sp. strain AMB-1.</title>
        <authorList>
            <person name="Matsunaga T."/>
            <person name="Okamura Y."/>
            <person name="Fukuda Y."/>
            <person name="Wahyudi A.T."/>
            <person name="Murase Y."/>
            <person name="Takeyama H."/>
        </authorList>
    </citation>
    <scope>NUCLEOTIDE SEQUENCE [LARGE SCALE GENOMIC DNA]</scope>
    <source>
        <strain evidence="2">ATCC 700264 / AMB-1</strain>
    </source>
</reference>
<sequence length="397" mass="42953">MNAPLVPIDKSGHVEHGFSSYSRYAACPGSIRECRKAPPEKPSPYAEEGTDAHECGEIGLRQGIDAIELIDRKVGGSIVDEDMAAAVQVYLDFCRSQIEDGDIVFVELPVDLAPLNPPVPLRSRLDFARYRPSTKALLVTDYKHGQGVAVEVHGNGQLRGYALGACVELDKLGHVVSEVQIAIVQPRAYHEDGPIRFEVISAFELFEWSVDLFDVINRTLEPDAPLVAGDHCRFCKAKPVCPEMERMALTTAEAQFTDTTITVPPAPSSMTPARIGQVLNAAEIIEGWLKSVREHAHASLEQGVEIPGWKLVPKRAQRKWADDDLASDALLTAGLPILDIYARKIISPAAAEKLLGKQKDAIKHLVVAESSGTTLAPAGDKRQAVAGGAAADFTSLE</sequence>
<dbReference type="OrthoDB" id="9766061at2"/>
<evidence type="ECO:0008006" key="3">
    <source>
        <dbReference type="Google" id="ProtNLM"/>
    </source>
</evidence>
<dbReference type="Proteomes" id="UP000007058">
    <property type="component" value="Chromosome"/>
</dbReference>
<dbReference type="RefSeq" id="WP_011384339.1">
    <property type="nucleotide sequence ID" value="NC_007626.1"/>
</dbReference>
<dbReference type="HOGENOM" id="CLU_043122_1_1_5"/>
<proteinExistence type="predicted"/>
<evidence type="ECO:0000313" key="2">
    <source>
        <dbReference type="Proteomes" id="UP000007058"/>
    </source>
</evidence>
<dbReference type="STRING" id="342108.amb1936"/>
<name>Q2W5Y5_PARM1</name>
<dbReference type="EMBL" id="AP007255">
    <property type="protein sequence ID" value="BAE50740.1"/>
    <property type="molecule type" value="Genomic_DNA"/>
</dbReference>
<dbReference type="KEGG" id="mag:amb1936"/>
<gene>
    <name evidence="1" type="ordered locus">amb1936</name>
</gene>
<organism evidence="1 2">
    <name type="scientific">Paramagnetospirillum magneticum (strain ATCC 700264 / AMB-1)</name>
    <name type="common">Magnetospirillum magneticum</name>
    <dbReference type="NCBI Taxonomy" id="342108"/>
    <lineage>
        <taxon>Bacteria</taxon>
        <taxon>Pseudomonadati</taxon>
        <taxon>Pseudomonadota</taxon>
        <taxon>Alphaproteobacteria</taxon>
        <taxon>Rhodospirillales</taxon>
        <taxon>Magnetospirillaceae</taxon>
        <taxon>Paramagnetospirillum</taxon>
    </lineage>
</organism>